<dbReference type="Pfam" id="PF03372">
    <property type="entry name" value="Exo_endo_phos"/>
    <property type="match status" value="1"/>
</dbReference>
<keyword evidence="7" id="KW-0464">Manganese</keyword>
<feature type="binding site" evidence="7">
    <location>
        <position position="143"/>
    </location>
    <ligand>
        <name>Mg(2+)</name>
        <dbReference type="ChEBI" id="CHEBI:18420"/>
        <label>1</label>
    </ligand>
</feature>
<keyword evidence="11" id="KW-1185">Reference proteome</keyword>
<keyword evidence="3 7" id="KW-0479">Metal-binding</keyword>
<feature type="binding site" evidence="7">
    <location>
        <position position="239"/>
    </location>
    <ligand>
        <name>Mg(2+)</name>
        <dbReference type="ChEBI" id="CHEBI:18420"/>
        <label>1</label>
    </ligand>
</feature>
<accession>A0A915SFF1</accession>
<dbReference type="GO" id="GO:0003677">
    <property type="term" value="F:DNA binding"/>
    <property type="evidence" value="ECO:0007669"/>
    <property type="project" value="InterPro"/>
</dbReference>
<reference evidence="11" key="1">
    <citation type="journal article" date="2022" name="Int. J. Syst. Evol. Microbiol.">
        <title>Nanobdella aerobiophila gen. nov., sp. nov., a thermoacidophilic, obligate ectosymbiotic archaeon, and proposal of Nanobdellaceae fam. nov., Nanobdellales ord. nov. and Nanobdellia class. nov.</title>
        <authorList>
            <person name="Kato S."/>
            <person name="Ogasawara A."/>
            <person name="Itoh T."/>
            <person name="Sakai H.D."/>
            <person name="Shimizu M."/>
            <person name="Yuki M."/>
            <person name="Kaneko M."/>
            <person name="Takashina T."/>
            <person name="Ohkuma M."/>
        </authorList>
    </citation>
    <scope>NUCLEOTIDE SEQUENCE [LARGE SCALE GENOMIC DNA]</scope>
    <source>
        <strain evidence="11">MJ1</strain>
    </source>
</reference>
<dbReference type="InterPro" id="IPR005135">
    <property type="entry name" value="Endo/exonuclease/phosphatase"/>
</dbReference>
<dbReference type="PROSITE" id="PS00728">
    <property type="entry name" value="AP_NUCLEASE_F1_3"/>
    <property type="match status" value="1"/>
</dbReference>
<dbReference type="PROSITE" id="PS51435">
    <property type="entry name" value="AP_NUCLEASE_F1_4"/>
    <property type="match status" value="1"/>
</dbReference>
<feature type="binding site" evidence="7">
    <location>
        <position position="240"/>
    </location>
    <ligand>
        <name>Mg(2+)</name>
        <dbReference type="ChEBI" id="CHEBI:18420"/>
        <label>1</label>
    </ligand>
</feature>
<feature type="binding site" evidence="7">
    <location>
        <position position="7"/>
    </location>
    <ligand>
        <name>Mg(2+)</name>
        <dbReference type="ChEBI" id="CHEBI:18420"/>
        <label>1</label>
    </ligand>
</feature>
<feature type="active site" description="Proton donor/acceptor" evidence="6">
    <location>
        <position position="143"/>
    </location>
</feature>
<comment type="similarity">
    <text evidence="2">Belongs to the DNA repair enzymes AP/ExoA family.</text>
</comment>
<dbReference type="GO" id="GO:0008311">
    <property type="term" value="F:double-stranded DNA 3'-5' DNA exonuclease activity"/>
    <property type="evidence" value="ECO:0007669"/>
    <property type="project" value="TreeGrafter"/>
</dbReference>
<feature type="domain" description="Endonuclease/exonuclease/phosphatase" evidence="9">
    <location>
        <begin position="4"/>
        <end position="240"/>
    </location>
</feature>
<dbReference type="SUPFAM" id="SSF56219">
    <property type="entry name" value="DNase I-like"/>
    <property type="match status" value="1"/>
</dbReference>
<feature type="site" description="Interaction with DNA substrate" evidence="8">
    <location>
        <position position="240"/>
    </location>
</feature>
<dbReference type="GO" id="GO:0003906">
    <property type="term" value="F:DNA-(apurinic or apyrimidinic site) endonuclease activity"/>
    <property type="evidence" value="ECO:0007669"/>
    <property type="project" value="TreeGrafter"/>
</dbReference>
<keyword evidence="4" id="KW-0378">Hydrolase</keyword>
<evidence type="ECO:0000256" key="8">
    <source>
        <dbReference type="PIRSR" id="PIRSR604808-3"/>
    </source>
</evidence>
<dbReference type="AlphaFoldDB" id="A0A915SFF1"/>
<feature type="binding site" evidence="7">
    <location>
        <position position="35"/>
    </location>
    <ligand>
        <name>Mg(2+)</name>
        <dbReference type="ChEBI" id="CHEBI:18420"/>
        <label>1</label>
    </ligand>
</feature>
<evidence type="ECO:0000256" key="7">
    <source>
        <dbReference type="PIRSR" id="PIRSR604808-2"/>
    </source>
</evidence>
<comment type="cofactor">
    <cofactor evidence="7">
        <name>Mg(2+)</name>
        <dbReference type="ChEBI" id="CHEBI:18420"/>
    </cofactor>
    <cofactor evidence="7">
        <name>Mn(2+)</name>
        <dbReference type="ChEBI" id="CHEBI:29035"/>
    </cofactor>
    <text evidence="7">Probably binds two magnesium or manganese ions per subunit.</text>
</comment>
<organism evidence="10 11">
    <name type="scientific">Nanobdella aerobiophila</name>
    <dbReference type="NCBI Taxonomy" id="2586965"/>
    <lineage>
        <taxon>Archaea</taxon>
        <taxon>Nanobdellota</taxon>
        <taxon>Nanobdellia</taxon>
        <taxon>Nanobdellales</taxon>
        <taxon>Nanobdellaceae</taxon>
        <taxon>Nanobdella</taxon>
    </lineage>
</organism>
<dbReference type="GO" id="GO:0006284">
    <property type="term" value="P:base-excision repair"/>
    <property type="evidence" value="ECO:0007669"/>
    <property type="project" value="TreeGrafter"/>
</dbReference>
<dbReference type="Proteomes" id="UP001055553">
    <property type="component" value="Chromosome"/>
</dbReference>
<evidence type="ECO:0000259" key="9">
    <source>
        <dbReference type="Pfam" id="PF03372"/>
    </source>
</evidence>
<gene>
    <name evidence="10" type="ORF">MJ1_0537</name>
</gene>
<sequence>MKIISWNINGLKAMIKKGIIDIIKNLNSDIYMFQEIKSNEIPISFQFLGYNIYSFPAEERGYSGVMTLTKEKPKNIIYGIGDKKFDSEGRVLTIETEKLFLINVYFPNSGQDTLKRLDYKLEFNKKFEEFVLSLNKPSIICGDFNVAHKEIDIYAPDRFRRYAGFTDEERAWFDHFLSLGFVDTFRYKKGDIIKYSWFSYRGKARENNMGWRIDYCLVSKNIKDKVEDADILYDISGSDHLPVMIEIKI</sequence>
<dbReference type="InterPro" id="IPR036691">
    <property type="entry name" value="Endo/exonu/phosph_ase_sf"/>
</dbReference>
<feature type="site" description="Important for catalytic activity" evidence="8">
    <location>
        <position position="214"/>
    </location>
</feature>
<dbReference type="Gene3D" id="3.60.10.10">
    <property type="entry name" value="Endonuclease/exonuclease/phosphatase"/>
    <property type="match status" value="1"/>
</dbReference>
<evidence type="ECO:0000256" key="3">
    <source>
        <dbReference type="ARBA" id="ARBA00022723"/>
    </source>
</evidence>
<dbReference type="PANTHER" id="PTHR22748">
    <property type="entry name" value="AP ENDONUCLEASE"/>
    <property type="match status" value="1"/>
</dbReference>
<dbReference type="PANTHER" id="PTHR22748:SF6">
    <property type="entry name" value="DNA-(APURINIC OR APYRIMIDINIC SITE) ENDONUCLEASE"/>
    <property type="match status" value="1"/>
</dbReference>
<dbReference type="RefSeq" id="WP_258393005.1">
    <property type="nucleotide sequence ID" value="NZ_AP019769.1"/>
</dbReference>
<comment type="cofactor">
    <cofactor evidence="1">
        <name>Mn(2+)</name>
        <dbReference type="ChEBI" id="CHEBI:29035"/>
    </cofactor>
</comment>
<dbReference type="GO" id="GO:0046872">
    <property type="term" value="F:metal ion binding"/>
    <property type="evidence" value="ECO:0007669"/>
    <property type="project" value="UniProtKB-KW"/>
</dbReference>
<dbReference type="NCBIfam" id="TIGR00633">
    <property type="entry name" value="xth"/>
    <property type="match status" value="1"/>
</dbReference>
<dbReference type="KEGG" id="naer:MJ1_0537"/>
<evidence type="ECO:0000313" key="11">
    <source>
        <dbReference type="Proteomes" id="UP001055553"/>
    </source>
</evidence>
<dbReference type="CDD" id="cd09073">
    <property type="entry name" value="ExoIII_AP-endo"/>
    <property type="match status" value="1"/>
</dbReference>
<name>A0A915SFF1_9ARCH</name>
<evidence type="ECO:0000256" key="5">
    <source>
        <dbReference type="ARBA" id="ARBA00022842"/>
    </source>
</evidence>
<evidence type="ECO:0000256" key="1">
    <source>
        <dbReference type="ARBA" id="ARBA00001936"/>
    </source>
</evidence>
<evidence type="ECO:0000256" key="4">
    <source>
        <dbReference type="ARBA" id="ARBA00022801"/>
    </source>
</evidence>
<dbReference type="NCBIfam" id="TIGR00195">
    <property type="entry name" value="exoDNase_III"/>
    <property type="match status" value="1"/>
</dbReference>
<evidence type="ECO:0000256" key="2">
    <source>
        <dbReference type="ARBA" id="ARBA00007092"/>
    </source>
</evidence>
<evidence type="ECO:0000313" key="10">
    <source>
        <dbReference type="EMBL" id="BBL45690.1"/>
    </source>
</evidence>
<protein>
    <submittedName>
        <fullName evidence="10">Exodeoxyribonuclease III</fullName>
    </submittedName>
</protein>
<dbReference type="GO" id="GO:0008081">
    <property type="term" value="F:phosphoric diester hydrolase activity"/>
    <property type="evidence" value="ECO:0007669"/>
    <property type="project" value="TreeGrafter"/>
</dbReference>
<feature type="active site" evidence="6">
    <location>
        <position position="105"/>
    </location>
</feature>
<feature type="site" description="Transition state stabilizer" evidence="8">
    <location>
        <position position="145"/>
    </location>
</feature>
<feature type="binding site" evidence="7">
    <location>
        <position position="145"/>
    </location>
    <ligand>
        <name>Mg(2+)</name>
        <dbReference type="ChEBI" id="CHEBI:18420"/>
        <label>1</label>
    </ligand>
</feature>
<dbReference type="InterPro" id="IPR004808">
    <property type="entry name" value="AP_endonuc_1"/>
</dbReference>
<dbReference type="GeneID" id="74568484"/>
<proteinExistence type="inferred from homology"/>
<dbReference type="EMBL" id="AP019769">
    <property type="protein sequence ID" value="BBL45690.1"/>
    <property type="molecule type" value="Genomic_DNA"/>
</dbReference>
<dbReference type="InterPro" id="IPR020848">
    <property type="entry name" value="AP_endonuclease_F1_CS"/>
</dbReference>
<keyword evidence="5 7" id="KW-0460">Magnesium</keyword>
<evidence type="ECO:0000256" key="6">
    <source>
        <dbReference type="PIRSR" id="PIRSR604808-1"/>
    </source>
</evidence>
<feature type="active site" description="Proton acceptor" evidence="6">
    <location>
        <position position="240"/>
    </location>
</feature>